<dbReference type="SUPFAM" id="SSF159501">
    <property type="entry name" value="EreA/ChaN-like"/>
    <property type="match status" value="1"/>
</dbReference>
<accession>A0A286GHF5</accession>
<dbReference type="RefSeq" id="WP_097128899.1">
    <property type="nucleotide sequence ID" value="NZ_OCNH01000004.1"/>
</dbReference>
<name>A0A286GHF5_9BACT</name>
<proteinExistence type="predicted"/>
<sequence>MKTTAHYFIITLLLLVFKPVSAQDLTTYLRRNSLSFDTAQASSFRLFDSAFYQNDVFLLGEIHGFAATQGIDLALLKHLNKRVGLRYYLAEMDCGQAALLNTYLDTGNRILLDSLFQCFLKQTRAGSSQWGNQQFYDKLVSIRAYNQTLPTNARIQFLGVNWFQSNGQLAIPMLKQIVAHRPTTPHMLLDSLRLLVVQDSLLSLNKLFPFANRINADYLAHKEQYKAVFGNRLLEFRQFFQTFSCANKKMSRDEIAVYMTQFLVDELGLMHEKLYGLWGTTHILQAGVNNQPTFSGLLKSTGRRVITINTFYKDSEALIHRDAVPFVFRKKGQEFVHMKYLNSDGPVFKIDGFSDLEPVCAPNTTTLIRLNGPNSPYLRKVHLVKMSGITGSKITPNDPEHNVTTDFFQYAFVIRNSPAVELWSAPL</sequence>
<evidence type="ECO:0008006" key="3">
    <source>
        <dbReference type="Google" id="ProtNLM"/>
    </source>
</evidence>
<dbReference type="Gene3D" id="3.30.1870.10">
    <property type="entry name" value="EreA-like, domain 2"/>
    <property type="match status" value="1"/>
</dbReference>
<dbReference type="OrthoDB" id="699839at2"/>
<evidence type="ECO:0000313" key="1">
    <source>
        <dbReference type="EMBL" id="SOD94912.1"/>
    </source>
</evidence>
<dbReference type="AlphaFoldDB" id="A0A286GHF5"/>
<keyword evidence="2" id="KW-1185">Reference proteome</keyword>
<gene>
    <name evidence="1" type="ORF">SAMN06269250_4681</name>
</gene>
<protein>
    <recommendedName>
        <fullName evidence="3">Erythromycin esterase</fullName>
    </recommendedName>
</protein>
<organism evidence="1 2">
    <name type="scientific">Spirosoma fluviale</name>
    <dbReference type="NCBI Taxonomy" id="1597977"/>
    <lineage>
        <taxon>Bacteria</taxon>
        <taxon>Pseudomonadati</taxon>
        <taxon>Bacteroidota</taxon>
        <taxon>Cytophagia</taxon>
        <taxon>Cytophagales</taxon>
        <taxon>Cytophagaceae</taxon>
        <taxon>Spirosoma</taxon>
    </lineage>
</organism>
<evidence type="ECO:0000313" key="2">
    <source>
        <dbReference type="Proteomes" id="UP000219452"/>
    </source>
</evidence>
<dbReference type="EMBL" id="OCNH01000004">
    <property type="protein sequence ID" value="SOD94912.1"/>
    <property type="molecule type" value="Genomic_DNA"/>
</dbReference>
<reference evidence="2" key="1">
    <citation type="submission" date="2017-09" db="EMBL/GenBank/DDBJ databases">
        <authorList>
            <person name="Varghese N."/>
            <person name="Submissions S."/>
        </authorList>
    </citation>
    <scope>NUCLEOTIDE SEQUENCE [LARGE SCALE GENOMIC DNA]</scope>
    <source>
        <strain evidence="2">DSM 29961</strain>
    </source>
</reference>
<dbReference type="Proteomes" id="UP000219452">
    <property type="component" value="Unassembled WGS sequence"/>
</dbReference>